<feature type="coiled-coil region" evidence="15">
    <location>
        <begin position="55"/>
        <end position="82"/>
    </location>
</feature>
<organism evidence="16 17">
    <name type="scientific">Kitasatospora acidiphila</name>
    <dbReference type="NCBI Taxonomy" id="2567942"/>
    <lineage>
        <taxon>Bacteria</taxon>
        <taxon>Bacillati</taxon>
        <taxon>Actinomycetota</taxon>
        <taxon>Actinomycetes</taxon>
        <taxon>Kitasatosporales</taxon>
        <taxon>Streptomycetaceae</taxon>
        <taxon>Kitasatospora</taxon>
    </lineage>
</organism>
<keyword evidence="13" id="KW-1003">Cell membrane</keyword>
<proteinExistence type="inferred from homology"/>
<comment type="subcellular location">
    <subcellularLocation>
        <location evidence="1 13">Cell membrane</location>
        <topology evidence="1 13">Single-pass membrane protein</topology>
    </subcellularLocation>
</comment>
<keyword evidence="6 13" id="KW-0375">Hydrogen ion transport</keyword>
<keyword evidence="10 13" id="KW-0066">ATP synthesis</keyword>
<dbReference type="EMBL" id="VIGB01000003">
    <property type="protein sequence ID" value="TQF06100.1"/>
    <property type="molecule type" value="Genomic_DNA"/>
</dbReference>
<dbReference type="GO" id="GO:0045259">
    <property type="term" value="C:proton-transporting ATP synthase complex"/>
    <property type="evidence" value="ECO:0007669"/>
    <property type="project" value="UniProtKB-KW"/>
</dbReference>
<dbReference type="GO" id="GO:0046961">
    <property type="term" value="F:proton-transporting ATPase activity, rotational mechanism"/>
    <property type="evidence" value="ECO:0007669"/>
    <property type="project" value="TreeGrafter"/>
</dbReference>
<evidence type="ECO:0000256" key="9">
    <source>
        <dbReference type="ARBA" id="ARBA00023136"/>
    </source>
</evidence>
<feature type="transmembrane region" description="Helical" evidence="13">
    <location>
        <begin position="12"/>
        <end position="30"/>
    </location>
</feature>
<comment type="subunit">
    <text evidence="12 13">F-type ATPases have 2 components, F(1) - the catalytic core - and F(0) - the membrane proton channel. F(1) has five subunits: alpha(3), beta(3), gamma(1), delta(1), epsilon(1). F(0) has three main subunits: a(1), b(2) and c(10-14). The alpha and beta chains form an alternating ring which encloses part of the gamma chain. F(1) is attached to F(0) by a central stalk formed by the gamma and epsilon chains, while a peripheral stalk is formed by the delta and b chains.</text>
</comment>
<sequence length="174" mass="18587">MGPLQPHLADFVVGLVCFFAIFAVLGGILLPRIEKTLAAREDAIGGGTERADAARAEALATYEQYQAELNAARHEAAQIRQAAAEEGAARIAAVRAEGQRQREQLVAAAKVQLEADRVMAEAELREDVIAVATELAGRIVGEPLGDVPRVRDIADEFFAELDAKALDTRVTAKA</sequence>
<keyword evidence="9 13" id="KW-0472">Membrane</keyword>
<dbReference type="GO" id="GO:0046933">
    <property type="term" value="F:proton-transporting ATP synthase activity, rotational mechanism"/>
    <property type="evidence" value="ECO:0007669"/>
    <property type="project" value="UniProtKB-UniRule"/>
</dbReference>
<reference evidence="16 17" key="1">
    <citation type="submission" date="2019-06" db="EMBL/GenBank/DDBJ databases">
        <title>Description of Kitasatospora acidophila sp. nov. isolated from pine grove soil, and reclassification of Streptomyces novaecaesareae to Kitasatospora novaeceasareae comb. nov.</title>
        <authorList>
            <person name="Kim M.J."/>
        </authorList>
    </citation>
    <scope>NUCLEOTIDE SEQUENCE [LARGE SCALE GENOMIC DNA]</scope>
    <source>
        <strain evidence="16 17">MMS16-CNU292</strain>
    </source>
</reference>
<keyword evidence="8 13" id="KW-0406">Ion transport</keyword>
<keyword evidence="3 13" id="KW-0813">Transport</keyword>
<evidence type="ECO:0000256" key="13">
    <source>
        <dbReference type="HAMAP-Rule" id="MF_01398"/>
    </source>
</evidence>
<keyword evidence="17" id="KW-1185">Reference proteome</keyword>
<dbReference type="InterPro" id="IPR028987">
    <property type="entry name" value="ATP_synth_B-like_membr_sf"/>
</dbReference>
<evidence type="ECO:0000256" key="2">
    <source>
        <dbReference type="ARBA" id="ARBA00005513"/>
    </source>
</evidence>
<dbReference type="HAMAP" id="MF_01398">
    <property type="entry name" value="ATP_synth_b_bprime"/>
    <property type="match status" value="1"/>
</dbReference>
<dbReference type="InterPro" id="IPR002146">
    <property type="entry name" value="ATP_synth_b/b'su_bac/chlpt"/>
</dbReference>
<dbReference type="PANTHER" id="PTHR33445:SF1">
    <property type="entry name" value="ATP SYNTHASE SUBUNIT B"/>
    <property type="match status" value="1"/>
</dbReference>
<dbReference type="OrthoDB" id="3873610at2"/>
<evidence type="ECO:0000256" key="4">
    <source>
        <dbReference type="ARBA" id="ARBA00022547"/>
    </source>
</evidence>
<accession>A0A540WAN7</accession>
<keyword evidence="15" id="KW-0175">Coiled coil</keyword>
<dbReference type="Proteomes" id="UP000319103">
    <property type="component" value="Unassembled WGS sequence"/>
</dbReference>
<dbReference type="CDD" id="cd06503">
    <property type="entry name" value="ATP-synt_Fo_b"/>
    <property type="match status" value="1"/>
</dbReference>
<comment type="function">
    <text evidence="13">Component of the F(0) channel, it forms part of the peripheral stalk, linking F(1) to F(0).</text>
</comment>
<keyword evidence="4 13" id="KW-0138">CF(0)</keyword>
<evidence type="ECO:0000256" key="6">
    <source>
        <dbReference type="ARBA" id="ARBA00022781"/>
    </source>
</evidence>
<evidence type="ECO:0000256" key="8">
    <source>
        <dbReference type="ARBA" id="ARBA00023065"/>
    </source>
</evidence>
<evidence type="ECO:0000256" key="15">
    <source>
        <dbReference type="SAM" id="Coils"/>
    </source>
</evidence>
<evidence type="ECO:0000313" key="16">
    <source>
        <dbReference type="EMBL" id="TQF06100.1"/>
    </source>
</evidence>
<dbReference type="PANTHER" id="PTHR33445">
    <property type="entry name" value="ATP SYNTHASE SUBUNIT B', CHLOROPLASTIC"/>
    <property type="match status" value="1"/>
</dbReference>
<evidence type="ECO:0000256" key="5">
    <source>
        <dbReference type="ARBA" id="ARBA00022692"/>
    </source>
</evidence>
<dbReference type="InterPro" id="IPR050059">
    <property type="entry name" value="ATP_synthase_B_chain"/>
</dbReference>
<evidence type="ECO:0000256" key="1">
    <source>
        <dbReference type="ARBA" id="ARBA00004162"/>
    </source>
</evidence>
<comment type="function">
    <text evidence="11 13">F(1)F(0) ATP synthase produces ATP from ADP in the presence of a proton or sodium gradient. F-type ATPases consist of two structural domains, F(1) containing the extramembraneous catalytic core and F(0) containing the membrane proton channel, linked together by a central stalk and a peripheral stalk. During catalysis, ATP synthesis in the catalytic domain of F(1) is coupled via a rotary mechanism of the central stalk subunits to proton translocation.</text>
</comment>
<name>A0A540WAN7_9ACTN</name>
<dbReference type="SUPFAM" id="SSF81573">
    <property type="entry name" value="F1F0 ATP synthase subunit B, membrane domain"/>
    <property type="match status" value="1"/>
</dbReference>
<evidence type="ECO:0000256" key="14">
    <source>
        <dbReference type="RuleBase" id="RU003848"/>
    </source>
</evidence>
<evidence type="ECO:0000256" key="3">
    <source>
        <dbReference type="ARBA" id="ARBA00022448"/>
    </source>
</evidence>
<keyword evidence="7 13" id="KW-1133">Transmembrane helix</keyword>
<evidence type="ECO:0000313" key="17">
    <source>
        <dbReference type="Proteomes" id="UP000319103"/>
    </source>
</evidence>
<dbReference type="AlphaFoldDB" id="A0A540WAN7"/>
<evidence type="ECO:0000256" key="11">
    <source>
        <dbReference type="ARBA" id="ARBA00025198"/>
    </source>
</evidence>
<dbReference type="Pfam" id="PF00430">
    <property type="entry name" value="ATP-synt_B"/>
    <property type="match status" value="1"/>
</dbReference>
<evidence type="ECO:0000256" key="12">
    <source>
        <dbReference type="ARBA" id="ARBA00025830"/>
    </source>
</evidence>
<gene>
    <name evidence="13" type="primary">atpF</name>
    <name evidence="16" type="ORF">E6W39_32605</name>
</gene>
<comment type="caution">
    <text evidence="16">The sequence shown here is derived from an EMBL/GenBank/DDBJ whole genome shotgun (WGS) entry which is preliminary data.</text>
</comment>
<protein>
    <recommendedName>
        <fullName evidence="13">ATP synthase subunit b</fullName>
    </recommendedName>
    <alternativeName>
        <fullName evidence="13">ATP synthase F(0) sector subunit b</fullName>
    </alternativeName>
    <alternativeName>
        <fullName evidence="13">ATPase subunit I</fullName>
    </alternativeName>
    <alternativeName>
        <fullName evidence="13">F-type ATPase subunit b</fullName>
        <shortName evidence="13">F-ATPase subunit b</shortName>
    </alternativeName>
</protein>
<evidence type="ECO:0000256" key="7">
    <source>
        <dbReference type="ARBA" id="ARBA00022989"/>
    </source>
</evidence>
<comment type="similarity">
    <text evidence="2 13 14">Belongs to the ATPase B chain family.</text>
</comment>
<dbReference type="RefSeq" id="WP_141636547.1">
    <property type="nucleotide sequence ID" value="NZ_VIGB01000003.1"/>
</dbReference>
<evidence type="ECO:0000256" key="10">
    <source>
        <dbReference type="ARBA" id="ARBA00023310"/>
    </source>
</evidence>
<dbReference type="GO" id="GO:0005886">
    <property type="term" value="C:plasma membrane"/>
    <property type="evidence" value="ECO:0007669"/>
    <property type="project" value="UniProtKB-SubCell"/>
</dbReference>
<keyword evidence="5 13" id="KW-0812">Transmembrane</keyword>